<feature type="transmembrane region" description="Helical" evidence="2">
    <location>
        <begin position="76"/>
        <end position="95"/>
    </location>
</feature>
<dbReference type="InterPro" id="IPR013694">
    <property type="entry name" value="VIT"/>
</dbReference>
<feature type="region of interest" description="Disordered" evidence="1">
    <location>
        <begin position="692"/>
        <end position="712"/>
    </location>
</feature>
<evidence type="ECO:0000256" key="2">
    <source>
        <dbReference type="SAM" id="Phobius"/>
    </source>
</evidence>
<proteinExistence type="predicted"/>
<reference evidence="5 6" key="1">
    <citation type="submission" date="2017-08" db="EMBL/GenBank/DDBJ databases">
        <title>Infants hospitalized years apart are colonized by the same room-sourced microbial strains.</title>
        <authorList>
            <person name="Brooks B."/>
            <person name="Olm M.R."/>
            <person name="Firek B.A."/>
            <person name="Baker R."/>
            <person name="Thomas B.C."/>
            <person name="Morowitz M.J."/>
            <person name="Banfield J.F."/>
        </authorList>
    </citation>
    <scope>NUCLEOTIDE SEQUENCE [LARGE SCALE GENOMIC DNA]</scope>
    <source>
        <strain evidence="5">S2_003_000_R2_14</strain>
    </source>
</reference>
<dbReference type="InterPro" id="IPR036465">
    <property type="entry name" value="vWFA_dom_sf"/>
</dbReference>
<dbReference type="Gene3D" id="3.40.50.410">
    <property type="entry name" value="von Willebrand factor, type A domain"/>
    <property type="match status" value="1"/>
</dbReference>
<dbReference type="PROSITE" id="PS50234">
    <property type="entry name" value="VWFA"/>
    <property type="match status" value="1"/>
</dbReference>
<keyword evidence="2" id="KW-0812">Transmembrane</keyword>
<dbReference type="InterPro" id="IPR002035">
    <property type="entry name" value="VWF_A"/>
</dbReference>
<dbReference type="NCBIfam" id="NF033768">
    <property type="entry name" value="myxo_SS_tail"/>
    <property type="match status" value="1"/>
</dbReference>
<dbReference type="Pfam" id="PF08487">
    <property type="entry name" value="VIT"/>
    <property type="match status" value="1"/>
</dbReference>
<evidence type="ECO:0000256" key="1">
    <source>
        <dbReference type="SAM" id="MobiDB-lite"/>
    </source>
</evidence>
<dbReference type="SMART" id="SM00327">
    <property type="entry name" value="VWA"/>
    <property type="match status" value="1"/>
</dbReference>
<comment type="caution">
    <text evidence="5">The sequence shown here is derived from an EMBL/GenBank/DDBJ whole genome shotgun (WGS) entry which is preliminary data.</text>
</comment>
<dbReference type="EMBL" id="QFQP01000062">
    <property type="protein sequence ID" value="PZR04215.1"/>
    <property type="molecule type" value="Genomic_DNA"/>
</dbReference>
<dbReference type="PANTHER" id="PTHR45737:SF6">
    <property type="entry name" value="VON WILLEBRAND FACTOR A DOMAIN-CONTAINING PROTEIN 5A"/>
    <property type="match status" value="1"/>
</dbReference>
<evidence type="ECO:0000313" key="5">
    <source>
        <dbReference type="EMBL" id="PZR04215.1"/>
    </source>
</evidence>
<evidence type="ECO:0008006" key="7">
    <source>
        <dbReference type="Google" id="ProtNLM"/>
    </source>
</evidence>
<dbReference type="SMART" id="SM00609">
    <property type="entry name" value="VIT"/>
    <property type="match status" value="1"/>
</dbReference>
<gene>
    <name evidence="5" type="ORF">DI536_34660</name>
</gene>
<dbReference type="Pfam" id="PF13768">
    <property type="entry name" value="VWA_3"/>
    <property type="match status" value="1"/>
</dbReference>
<keyword evidence="2" id="KW-0472">Membrane</keyword>
<protein>
    <recommendedName>
        <fullName evidence="7">Trypsin</fullName>
    </recommendedName>
</protein>
<dbReference type="PANTHER" id="PTHR45737">
    <property type="entry name" value="VON WILLEBRAND FACTOR A DOMAIN-CONTAINING PROTEIN 5A"/>
    <property type="match status" value="1"/>
</dbReference>
<dbReference type="Proteomes" id="UP000249061">
    <property type="component" value="Unassembled WGS sequence"/>
</dbReference>
<feature type="compositionally biased region" description="Polar residues" evidence="1">
    <location>
        <begin position="778"/>
        <end position="792"/>
    </location>
</feature>
<feature type="domain" description="VIT" evidence="4">
    <location>
        <begin position="138"/>
        <end position="266"/>
    </location>
</feature>
<dbReference type="PROSITE" id="PS51468">
    <property type="entry name" value="VIT"/>
    <property type="match status" value="1"/>
</dbReference>
<feature type="region of interest" description="Disordered" evidence="1">
    <location>
        <begin position="746"/>
        <end position="797"/>
    </location>
</feature>
<dbReference type="InterPro" id="IPR049806">
    <property type="entry name" value="MasK-like_C"/>
</dbReference>
<accession>A0A2W5SY08</accession>
<evidence type="ECO:0000259" key="3">
    <source>
        <dbReference type="PROSITE" id="PS50234"/>
    </source>
</evidence>
<evidence type="ECO:0000313" key="6">
    <source>
        <dbReference type="Proteomes" id="UP000249061"/>
    </source>
</evidence>
<sequence length="900" mass="97971">MPVAEPTGMNDAHLSRLELERHLTGERLSPHVKHCQLCSSKLAAMARDAARYTSSPASLSAKHSARRADRRWQQRAAALTLVPLAALVAFLVWPADHRFRDTPLPRQAREVLEPRGGGVATRLRSLPLRGHNVDFGQGSLEAATNDGPTRPFTLTHTRVNITVTGFMQSVTVTQRFTNPFTEPVEAVYVFPLPEDSAVHDMELKAGERIIRASIQKRADARALYEAAKSEGRRAALLDQQRPNIFTQSVANLQPGEQVEVTIAYVAPLRFDDGVYTLNFPMTVGERYSPGSVTDADQLSPPRTTRSGRDIEVHVNVDAGTVIEELWSVSHRLAVDRPSSARVVVDLDPADTVPNKDLILRWRVSGPQSRAAVLAGGGAFALMVNPEARAPAAPISRELVFVIDTSCSMSGAPLEAAKKAMAKAMAQLQPADTFMLIDFADQASSFSPTPIEGSPENVARATRYLQALPEGGGTHQLAGIRAALARPEEAGRLRLVLLMTDGFIGNEEEIFEETKRLRGNARVFGFGIGGSVNHYLLSKLSEEGRGFYQYVRTDEDPTEAVDRFVRRIERPLLRDLTIDWGGLDVVDVLPSELPDLFDAQPLIIVGRYRQPGSGTVTLRGTRGGVPVVIETAVTLPDVKTDGRALQMAWARRRVDQLNRPNDAEAERKITSLALEYHLMTKYTSLVAVEEGPKRPAAGRTVTEPVASPDDVEGGERALTQRRFNTIQVIRGSAAPETPKGGGMYGPMQGSIGDLGGSLAPPPVAPPPMKVPPPAPRQSGVKSAPTTTRDTSNPGPDDGEIVAHGLVLNGPLAPSDIMQVVLNHKNDVSACVAQHQKVMPELKGKLLLRWTVARDGRVMTVEVVSPEFVNTPLARCLMKEVRTWSFPAHKTPTEAITFPFKF</sequence>
<dbReference type="SUPFAM" id="SSF53300">
    <property type="entry name" value="vWA-like"/>
    <property type="match status" value="1"/>
</dbReference>
<feature type="compositionally biased region" description="Pro residues" evidence="1">
    <location>
        <begin position="758"/>
        <end position="774"/>
    </location>
</feature>
<keyword evidence="2" id="KW-1133">Transmembrane helix</keyword>
<dbReference type="AlphaFoldDB" id="A0A2W5SY08"/>
<evidence type="ECO:0000259" key="4">
    <source>
        <dbReference type="PROSITE" id="PS51468"/>
    </source>
</evidence>
<name>A0A2W5SY08_9BACT</name>
<organism evidence="5 6">
    <name type="scientific">Archangium gephyra</name>
    <dbReference type="NCBI Taxonomy" id="48"/>
    <lineage>
        <taxon>Bacteria</taxon>
        <taxon>Pseudomonadati</taxon>
        <taxon>Myxococcota</taxon>
        <taxon>Myxococcia</taxon>
        <taxon>Myxococcales</taxon>
        <taxon>Cystobacterineae</taxon>
        <taxon>Archangiaceae</taxon>
        <taxon>Archangium</taxon>
    </lineage>
</organism>
<feature type="domain" description="VWFA" evidence="3">
    <location>
        <begin position="397"/>
        <end position="567"/>
    </location>
</feature>